<dbReference type="AlphaFoldDB" id="A0A8J5EX46"/>
<proteinExistence type="predicted"/>
<organism evidence="2 3">
    <name type="scientific">Zingiber officinale</name>
    <name type="common">Ginger</name>
    <name type="synonym">Amomum zingiber</name>
    <dbReference type="NCBI Taxonomy" id="94328"/>
    <lineage>
        <taxon>Eukaryota</taxon>
        <taxon>Viridiplantae</taxon>
        <taxon>Streptophyta</taxon>
        <taxon>Embryophyta</taxon>
        <taxon>Tracheophyta</taxon>
        <taxon>Spermatophyta</taxon>
        <taxon>Magnoliopsida</taxon>
        <taxon>Liliopsida</taxon>
        <taxon>Zingiberales</taxon>
        <taxon>Zingiberaceae</taxon>
        <taxon>Zingiber</taxon>
    </lineage>
</organism>
<dbReference type="InterPro" id="IPR012936">
    <property type="entry name" value="Erv_C"/>
</dbReference>
<evidence type="ECO:0000259" key="1">
    <source>
        <dbReference type="Pfam" id="PF07970"/>
    </source>
</evidence>
<protein>
    <recommendedName>
        <fullName evidence="1">Endoplasmic reticulum vesicle transporter C-terminal domain-containing protein</fullName>
    </recommendedName>
</protein>
<dbReference type="Pfam" id="PF07970">
    <property type="entry name" value="COPIIcoated_ERV"/>
    <property type="match status" value="1"/>
</dbReference>
<dbReference type="EMBL" id="JACMSC010000018">
    <property type="protein sequence ID" value="KAG6475416.1"/>
    <property type="molecule type" value="Genomic_DNA"/>
</dbReference>
<evidence type="ECO:0000313" key="2">
    <source>
        <dbReference type="EMBL" id="KAG6475416.1"/>
    </source>
</evidence>
<sequence>MLRKTLQKMLRTILHCTLQSVVVHVASQVVPTNWLFLQSILISEAVKFTPTRNADAYLKLPAGVYFFYDFSPIKVIFTKENASLLHLLLLLEVFLLSPESLMLLSTMGMAQSRRRWNLESTHDSTLD</sequence>
<evidence type="ECO:0000313" key="3">
    <source>
        <dbReference type="Proteomes" id="UP000734854"/>
    </source>
</evidence>
<dbReference type="Proteomes" id="UP000734854">
    <property type="component" value="Unassembled WGS sequence"/>
</dbReference>
<gene>
    <name evidence="2" type="ORF">ZIOFF_064636</name>
</gene>
<accession>A0A8J5EX46</accession>
<reference evidence="2 3" key="1">
    <citation type="submission" date="2020-08" db="EMBL/GenBank/DDBJ databases">
        <title>Plant Genome Project.</title>
        <authorList>
            <person name="Zhang R.-G."/>
        </authorList>
    </citation>
    <scope>NUCLEOTIDE SEQUENCE [LARGE SCALE GENOMIC DNA]</scope>
    <source>
        <tissue evidence="2">Rhizome</tissue>
    </source>
</reference>
<keyword evidence="3" id="KW-1185">Reference proteome</keyword>
<name>A0A8J5EX46_ZINOF</name>
<feature type="domain" description="Endoplasmic reticulum vesicle transporter C-terminal" evidence="1">
    <location>
        <begin position="26"/>
        <end position="89"/>
    </location>
</feature>
<comment type="caution">
    <text evidence="2">The sequence shown here is derived from an EMBL/GenBank/DDBJ whole genome shotgun (WGS) entry which is preliminary data.</text>
</comment>